<accession>A0A7W2A966</accession>
<comment type="caution">
    <text evidence="1">The sequence shown here is derived from an EMBL/GenBank/DDBJ whole genome shotgun (WGS) entry which is preliminary data.</text>
</comment>
<evidence type="ECO:0000313" key="1">
    <source>
        <dbReference type="EMBL" id="MBA4494867.1"/>
    </source>
</evidence>
<keyword evidence="2" id="KW-1185">Reference proteome</keyword>
<sequence>MKICEVIPSLKLLNFNVENVEPERMTKDQLHIVFQIIGNVLESNSPATREEKEEFERYQNSYLRKRIVRCWQRKKIRFPFQYDAGTCRDIFEEIKPMLIRYFKEEYKGKEFRINPLTFRAFLWNQEYLSKKFNQIPDCRCWGEILKVADQLKEKQMLNLQSD</sequence>
<protein>
    <submittedName>
        <fullName evidence="1">Uncharacterized protein</fullName>
    </submittedName>
</protein>
<organism evidence="1 2">
    <name type="scientific">Paenactinomyces guangxiensis</name>
    <dbReference type="NCBI Taxonomy" id="1490290"/>
    <lineage>
        <taxon>Bacteria</taxon>
        <taxon>Bacillati</taxon>
        <taxon>Bacillota</taxon>
        <taxon>Bacilli</taxon>
        <taxon>Bacillales</taxon>
        <taxon>Thermoactinomycetaceae</taxon>
        <taxon>Paenactinomyces</taxon>
    </lineage>
</organism>
<name>A0A7W2A966_9BACL</name>
<gene>
    <name evidence="1" type="ORF">H1191_11165</name>
</gene>
<dbReference type="RefSeq" id="WP_181752104.1">
    <property type="nucleotide sequence ID" value="NZ_JACEIQ010000010.1"/>
</dbReference>
<dbReference type="Proteomes" id="UP000535491">
    <property type="component" value="Unassembled WGS sequence"/>
</dbReference>
<dbReference type="EMBL" id="JACEIQ010000010">
    <property type="protein sequence ID" value="MBA4494867.1"/>
    <property type="molecule type" value="Genomic_DNA"/>
</dbReference>
<reference evidence="1 2" key="1">
    <citation type="submission" date="2020-07" db="EMBL/GenBank/DDBJ databases">
        <authorList>
            <person name="Feng H."/>
        </authorList>
    </citation>
    <scope>NUCLEOTIDE SEQUENCE [LARGE SCALE GENOMIC DNA]</scope>
    <source>
        <strain evidence="2">s-10</strain>
    </source>
</reference>
<proteinExistence type="predicted"/>
<evidence type="ECO:0000313" key="2">
    <source>
        <dbReference type="Proteomes" id="UP000535491"/>
    </source>
</evidence>
<dbReference type="AlphaFoldDB" id="A0A7W2A966"/>